<dbReference type="Proteomes" id="UP001209540">
    <property type="component" value="Unassembled WGS sequence"/>
</dbReference>
<gene>
    <name evidence="1" type="ORF">BDA99DRAFT_558387</name>
</gene>
<reference evidence="1" key="1">
    <citation type="journal article" date="2022" name="IScience">
        <title>Evolution of zygomycete secretomes and the origins of terrestrial fungal ecologies.</title>
        <authorList>
            <person name="Chang Y."/>
            <person name="Wang Y."/>
            <person name="Mondo S."/>
            <person name="Ahrendt S."/>
            <person name="Andreopoulos W."/>
            <person name="Barry K."/>
            <person name="Beard J."/>
            <person name="Benny G.L."/>
            <person name="Blankenship S."/>
            <person name="Bonito G."/>
            <person name="Cuomo C."/>
            <person name="Desiro A."/>
            <person name="Gervers K.A."/>
            <person name="Hundley H."/>
            <person name="Kuo A."/>
            <person name="LaButti K."/>
            <person name="Lang B.F."/>
            <person name="Lipzen A."/>
            <person name="O'Donnell K."/>
            <person name="Pangilinan J."/>
            <person name="Reynolds N."/>
            <person name="Sandor L."/>
            <person name="Smith M.E."/>
            <person name="Tsang A."/>
            <person name="Grigoriev I.V."/>
            <person name="Stajich J.E."/>
            <person name="Spatafora J.W."/>
        </authorList>
    </citation>
    <scope>NUCLEOTIDE SEQUENCE</scope>
    <source>
        <strain evidence="1">RSA 2281</strain>
    </source>
</reference>
<organism evidence="1 2">
    <name type="scientific">Phascolomyces articulosus</name>
    <dbReference type="NCBI Taxonomy" id="60185"/>
    <lineage>
        <taxon>Eukaryota</taxon>
        <taxon>Fungi</taxon>
        <taxon>Fungi incertae sedis</taxon>
        <taxon>Mucoromycota</taxon>
        <taxon>Mucoromycotina</taxon>
        <taxon>Mucoromycetes</taxon>
        <taxon>Mucorales</taxon>
        <taxon>Lichtheimiaceae</taxon>
        <taxon>Phascolomyces</taxon>
    </lineage>
</organism>
<reference evidence="1" key="2">
    <citation type="submission" date="2023-02" db="EMBL/GenBank/DDBJ databases">
        <authorList>
            <consortium name="DOE Joint Genome Institute"/>
            <person name="Mondo S.J."/>
            <person name="Chang Y."/>
            <person name="Wang Y."/>
            <person name="Ahrendt S."/>
            <person name="Andreopoulos W."/>
            <person name="Barry K."/>
            <person name="Beard J."/>
            <person name="Benny G.L."/>
            <person name="Blankenship S."/>
            <person name="Bonito G."/>
            <person name="Cuomo C."/>
            <person name="Desiro A."/>
            <person name="Gervers K.A."/>
            <person name="Hundley H."/>
            <person name="Kuo A."/>
            <person name="LaButti K."/>
            <person name="Lang B.F."/>
            <person name="Lipzen A."/>
            <person name="O'Donnell K."/>
            <person name="Pangilinan J."/>
            <person name="Reynolds N."/>
            <person name="Sandor L."/>
            <person name="Smith M.W."/>
            <person name="Tsang A."/>
            <person name="Grigoriev I.V."/>
            <person name="Stajich J.E."/>
            <person name="Spatafora J.W."/>
        </authorList>
    </citation>
    <scope>NUCLEOTIDE SEQUENCE</scope>
    <source>
        <strain evidence="1">RSA 2281</strain>
    </source>
</reference>
<keyword evidence="2" id="KW-1185">Reference proteome</keyword>
<dbReference type="AlphaFoldDB" id="A0AAD5PG36"/>
<proteinExistence type="predicted"/>
<sequence length="154" mass="17637">MSKLAKGVNVLSDMIASGKFGTLFGTETTNNKMDTQTLVPNFNHRSSRYWFILSTRKEGRHWNQDPYGALKNIRSHFQSIEEDAVLKKRELSNVISHMYALEMNLHGKYVNESQGFSKDQIWAKDKIVESFEKKRNLVSEESKSVPSLPVTPTL</sequence>
<protein>
    <submittedName>
        <fullName evidence="1">Uncharacterized protein</fullName>
    </submittedName>
</protein>
<accession>A0AAD5PG36</accession>
<evidence type="ECO:0000313" key="2">
    <source>
        <dbReference type="Proteomes" id="UP001209540"/>
    </source>
</evidence>
<evidence type="ECO:0000313" key="1">
    <source>
        <dbReference type="EMBL" id="KAI9268218.1"/>
    </source>
</evidence>
<comment type="caution">
    <text evidence="1">The sequence shown here is derived from an EMBL/GenBank/DDBJ whole genome shotgun (WGS) entry which is preliminary data.</text>
</comment>
<dbReference type="EMBL" id="JAIXMP010000009">
    <property type="protein sequence ID" value="KAI9268218.1"/>
    <property type="molecule type" value="Genomic_DNA"/>
</dbReference>
<name>A0AAD5PG36_9FUNG</name>